<dbReference type="STRING" id="42354.SAMN05216333_10958"/>
<evidence type="ECO:0000313" key="1">
    <source>
        <dbReference type="EMBL" id="SEO40123.1"/>
    </source>
</evidence>
<evidence type="ECO:0000313" key="2">
    <source>
        <dbReference type="Proteomes" id="UP000198814"/>
    </source>
</evidence>
<reference evidence="2" key="1">
    <citation type="submission" date="2016-10" db="EMBL/GenBank/DDBJ databases">
        <authorList>
            <person name="Varghese N."/>
            <person name="Submissions S."/>
        </authorList>
    </citation>
    <scope>NUCLEOTIDE SEQUENCE [LARGE SCALE GENOMIC DNA]</scope>
    <source>
        <strain evidence="2">Nm76</strain>
    </source>
</reference>
<accession>A0A1H8PEZ6</accession>
<dbReference type="OrthoDB" id="7066864at2"/>
<dbReference type="RefSeq" id="WP_090318506.1">
    <property type="nucleotide sequence ID" value="NZ_FNOE01000010.1"/>
</dbReference>
<proteinExistence type="predicted"/>
<keyword evidence="2" id="KW-1185">Reference proteome</keyword>
<sequence>MIDNHATRLGEIVGNLQALEMLLRMSLHKLPGAKPLDVPYGTDIYTLPVGHELPENELTNYDSLGMLVNKFNRAVAENGGKQLISTALVELRDALAHGRISANEAYEMRLLKFDKPKKWNCQNFI</sequence>
<dbReference type="EMBL" id="FODO01000009">
    <property type="protein sequence ID" value="SEO40123.1"/>
    <property type="molecule type" value="Genomic_DNA"/>
</dbReference>
<gene>
    <name evidence="1" type="ORF">SAMN05216333_10958</name>
</gene>
<dbReference type="AlphaFoldDB" id="A0A1H8PEZ6"/>
<organism evidence="1 2">
    <name type="scientific">Nitrosomonas oligotropha</name>
    <dbReference type="NCBI Taxonomy" id="42354"/>
    <lineage>
        <taxon>Bacteria</taxon>
        <taxon>Pseudomonadati</taxon>
        <taxon>Pseudomonadota</taxon>
        <taxon>Betaproteobacteria</taxon>
        <taxon>Nitrosomonadales</taxon>
        <taxon>Nitrosomonadaceae</taxon>
        <taxon>Nitrosomonas</taxon>
    </lineage>
</organism>
<name>A0A1H8PEZ6_9PROT</name>
<protein>
    <submittedName>
        <fullName evidence="1">Uncharacterized protein</fullName>
    </submittedName>
</protein>
<dbReference type="Proteomes" id="UP000198814">
    <property type="component" value="Unassembled WGS sequence"/>
</dbReference>